<evidence type="ECO:0000256" key="1">
    <source>
        <dbReference type="ARBA" id="ARBA00022605"/>
    </source>
</evidence>
<keyword evidence="4 7" id="KW-0418">Kinase</keyword>
<feature type="binding site" evidence="7">
    <location>
        <position position="35"/>
    </location>
    <ligand>
        <name>substrate</name>
    </ligand>
</feature>
<feature type="binding site" evidence="7">
    <location>
        <begin position="13"/>
        <end position="18"/>
    </location>
    <ligand>
        <name>ATP</name>
        <dbReference type="ChEBI" id="CHEBI:30616"/>
    </ligand>
</feature>
<dbReference type="PRINTS" id="PR01100">
    <property type="entry name" value="SHIKIMTKNASE"/>
</dbReference>
<accession>A0A9J6ZQ70</accession>
<evidence type="ECO:0000313" key="9">
    <source>
        <dbReference type="Proteomes" id="UP001056426"/>
    </source>
</evidence>
<dbReference type="KEGG" id="alkq:M9189_01500"/>
<keyword evidence="7" id="KW-0963">Cytoplasm</keyword>
<evidence type="ECO:0000256" key="5">
    <source>
        <dbReference type="ARBA" id="ARBA00022840"/>
    </source>
</evidence>
<keyword evidence="3 7" id="KW-0547">Nucleotide-binding</keyword>
<comment type="cofactor">
    <cofactor evidence="7">
        <name>Mg(2+)</name>
        <dbReference type="ChEBI" id="CHEBI:18420"/>
    </cofactor>
    <text evidence="7">Binds 1 Mg(2+) ion per subunit.</text>
</comment>
<dbReference type="GO" id="GO:0005829">
    <property type="term" value="C:cytosol"/>
    <property type="evidence" value="ECO:0007669"/>
    <property type="project" value="TreeGrafter"/>
</dbReference>
<feature type="binding site" evidence="7">
    <location>
        <position position="17"/>
    </location>
    <ligand>
        <name>Mg(2+)</name>
        <dbReference type="ChEBI" id="CHEBI:18420"/>
    </ligand>
</feature>
<dbReference type="InterPro" id="IPR000623">
    <property type="entry name" value="Shikimate_kinase/TSH1"/>
</dbReference>
<dbReference type="AlphaFoldDB" id="A0A9J6ZQ70"/>
<dbReference type="SUPFAM" id="SSF52540">
    <property type="entry name" value="P-loop containing nucleoside triphosphate hydrolases"/>
    <property type="match status" value="1"/>
</dbReference>
<dbReference type="NCBIfam" id="NF010555">
    <property type="entry name" value="PRK13949.1"/>
    <property type="match status" value="1"/>
</dbReference>
<dbReference type="CDD" id="cd00464">
    <property type="entry name" value="SK"/>
    <property type="match status" value="1"/>
</dbReference>
<keyword evidence="7" id="KW-0460">Magnesium</keyword>
<keyword evidence="2 7" id="KW-0808">Transferase</keyword>
<keyword evidence="9" id="KW-1185">Reference proteome</keyword>
<comment type="catalytic activity">
    <reaction evidence="7">
        <text>shikimate + ATP = 3-phosphoshikimate + ADP + H(+)</text>
        <dbReference type="Rhea" id="RHEA:13121"/>
        <dbReference type="ChEBI" id="CHEBI:15378"/>
        <dbReference type="ChEBI" id="CHEBI:30616"/>
        <dbReference type="ChEBI" id="CHEBI:36208"/>
        <dbReference type="ChEBI" id="CHEBI:145989"/>
        <dbReference type="ChEBI" id="CHEBI:456216"/>
        <dbReference type="EC" id="2.7.1.71"/>
    </reaction>
</comment>
<sequence>MAAKRIYLTGFMGCGKSTVGRMLAPALKWRFIDLDKYIEDKEGRTIPEIFAAEGESFFRQLENEALQDIVSMEDVVVATGGGAPCFLNNMQLMNESGLTVYLKVAPEELFLRLGPGKTERPLLAGKSDEELLAFIREKLGEREPWYLQAKETADAGLWGMDHYLRIVEKYL</sequence>
<organism evidence="8 9">
    <name type="scientific">Xiashengella succiniciproducens</name>
    <dbReference type="NCBI Taxonomy" id="2949635"/>
    <lineage>
        <taxon>Bacteria</taxon>
        <taxon>Pseudomonadati</taxon>
        <taxon>Bacteroidota</taxon>
        <taxon>Bacteroidia</taxon>
        <taxon>Marinilabiliales</taxon>
        <taxon>Marinilabiliaceae</taxon>
        <taxon>Xiashengella</taxon>
    </lineage>
</organism>
<reference evidence="8" key="2">
    <citation type="submission" date="2022-06" db="EMBL/GenBank/DDBJ databases">
        <title>Xiashengella guii gen. nov. sp. nov., a bacterium isolated form anaerobic digestion tank.</title>
        <authorList>
            <person name="Huang H."/>
        </authorList>
    </citation>
    <scope>NUCLEOTIDE SEQUENCE</scope>
    <source>
        <strain evidence="8">Ai-910</strain>
    </source>
</reference>
<evidence type="ECO:0000256" key="2">
    <source>
        <dbReference type="ARBA" id="ARBA00022679"/>
    </source>
</evidence>
<protein>
    <recommendedName>
        <fullName evidence="7">Shikimate kinase</fullName>
        <shortName evidence="7">SK</shortName>
        <ecNumber evidence="7">2.7.1.71</ecNumber>
    </recommendedName>
</protein>
<dbReference type="GO" id="GO:0000287">
    <property type="term" value="F:magnesium ion binding"/>
    <property type="evidence" value="ECO:0007669"/>
    <property type="project" value="UniProtKB-UniRule"/>
</dbReference>
<dbReference type="EC" id="2.7.1.71" evidence="7"/>
<dbReference type="Pfam" id="PF01202">
    <property type="entry name" value="SKI"/>
    <property type="match status" value="1"/>
</dbReference>
<feature type="binding site" evidence="7">
    <location>
        <position position="81"/>
    </location>
    <ligand>
        <name>substrate</name>
    </ligand>
</feature>
<comment type="subunit">
    <text evidence="7">Monomer.</text>
</comment>
<dbReference type="PANTHER" id="PTHR21087:SF16">
    <property type="entry name" value="SHIKIMATE KINASE 1, CHLOROPLASTIC"/>
    <property type="match status" value="1"/>
</dbReference>
<keyword evidence="7" id="KW-0479">Metal-binding</keyword>
<dbReference type="GO" id="GO:0004765">
    <property type="term" value="F:shikimate kinase activity"/>
    <property type="evidence" value="ECO:0007669"/>
    <property type="project" value="UniProtKB-UniRule"/>
</dbReference>
<dbReference type="GO" id="GO:0005524">
    <property type="term" value="F:ATP binding"/>
    <property type="evidence" value="ECO:0007669"/>
    <property type="project" value="UniProtKB-UniRule"/>
</dbReference>
<comment type="subcellular location">
    <subcellularLocation>
        <location evidence="7">Cytoplasm</location>
    </subcellularLocation>
</comment>
<dbReference type="InterPro" id="IPR027417">
    <property type="entry name" value="P-loop_NTPase"/>
</dbReference>
<keyword evidence="6 7" id="KW-0057">Aromatic amino acid biosynthesis</keyword>
<evidence type="ECO:0000256" key="7">
    <source>
        <dbReference type="HAMAP-Rule" id="MF_00109"/>
    </source>
</evidence>
<comment type="pathway">
    <text evidence="7">Metabolic intermediate biosynthesis; chorismate biosynthesis; chorismate from D-erythrose 4-phosphate and phosphoenolpyruvate: step 5/7.</text>
</comment>
<keyword evidence="1 7" id="KW-0028">Amino-acid biosynthesis</keyword>
<dbReference type="GO" id="GO:0009073">
    <property type="term" value="P:aromatic amino acid family biosynthetic process"/>
    <property type="evidence" value="ECO:0007669"/>
    <property type="project" value="UniProtKB-KW"/>
</dbReference>
<proteinExistence type="inferred from homology"/>
<feature type="binding site" evidence="7">
    <location>
        <position position="142"/>
    </location>
    <ligand>
        <name>substrate</name>
    </ligand>
</feature>
<evidence type="ECO:0000256" key="6">
    <source>
        <dbReference type="ARBA" id="ARBA00023141"/>
    </source>
</evidence>
<dbReference type="RefSeq" id="WP_250724146.1">
    <property type="nucleotide sequence ID" value="NZ_CP098400.1"/>
</dbReference>
<keyword evidence="5 7" id="KW-0067">ATP-binding</keyword>
<reference evidence="8" key="1">
    <citation type="submission" date="2022-05" db="EMBL/GenBank/DDBJ databases">
        <authorList>
            <person name="Sun X."/>
        </authorList>
    </citation>
    <scope>NUCLEOTIDE SEQUENCE</scope>
    <source>
        <strain evidence="8">Ai-910</strain>
    </source>
</reference>
<dbReference type="PANTHER" id="PTHR21087">
    <property type="entry name" value="SHIKIMATE KINASE"/>
    <property type="match status" value="1"/>
</dbReference>
<dbReference type="GO" id="GO:0008652">
    <property type="term" value="P:amino acid biosynthetic process"/>
    <property type="evidence" value="ECO:0007669"/>
    <property type="project" value="UniProtKB-KW"/>
</dbReference>
<name>A0A9J6ZQ70_9BACT</name>
<dbReference type="EMBL" id="CP098400">
    <property type="protein sequence ID" value="URW80034.1"/>
    <property type="molecule type" value="Genomic_DNA"/>
</dbReference>
<comment type="caution">
    <text evidence="7">Lacks conserved residue(s) required for the propagation of feature annotation.</text>
</comment>
<gene>
    <name evidence="7" type="primary">aroK</name>
    <name evidence="8" type="ORF">M9189_01500</name>
</gene>
<comment type="function">
    <text evidence="7">Catalyzes the specific phosphorylation of the 3-hydroxyl group of shikimic acid using ATP as a cosubstrate.</text>
</comment>
<evidence type="ECO:0000256" key="4">
    <source>
        <dbReference type="ARBA" id="ARBA00022777"/>
    </source>
</evidence>
<dbReference type="InterPro" id="IPR031322">
    <property type="entry name" value="Shikimate/glucono_kinase"/>
</dbReference>
<evidence type="ECO:0000313" key="8">
    <source>
        <dbReference type="EMBL" id="URW80034.1"/>
    </source>
</evidence>
<feature type="binding site" evidence="7">
    <location>
        <position position="120"/>
    </location>
    <ligand>
        <name>ATP</name>
        <dbReference type="ChEBI" id="CHEBI:30616"/>
    </ligand>
</feature>
<feature type="binding site" evidence="7">
    <location>
        <position position="59"/>
    </location>
    <ligand>
        <name>substrate</name>
    </ligand>
</feature>
<dbReference type="Proteomes" id="UP001056426">
    <property type="component" value="Chromosome"/>
</dbReference>
<comment type="similarity">
    <text evidence="7">Belongs to the shikimate kinase family.</text>
</comment>
<dbReference type="GO" id="GO:0009423">
    <property type="term" value="P:chorismate biosynthetic process"/>
    <property type="evidence" value="ECO:0007669"/>
    <property type="project" value="UniProtKB-UniRule"/>
</dbReference>
<evidence type="ECO:0000256" key="3">
    <source>
        <dbReference type="ARBA" id="ARBA00022741"/>
    </source>
</evidence>
<dbReference type="Gene3D" id="3.40.50.300">
    <property type="entry name" value="P-loop containing nucleotide triphosphate hydrolases"/>
    <property type="match status" value="1"/>
</dbReference>
<dbReference type="HAMAP" id="MF_00109">
    <property type="entry name" value="Shikimate_kinase"/>
    <property type="match status" value="1"/>
</dbReference>